<gene>
    <name evidence="1" type="ORF">Ataiwa_02060</name>
</gene>
<sequence length="186" mass="21953">MIFKKAITTVFMVRTIGLEPKKVEKFGFINAYLKDESAEMECKDCIFLAFRPNNETEFMEFIEAEILRTKLFFRHYSYPCGIKMLVYKLDPRLSADFELVRKGRYSGTSKEYQALFPKTVTVKNIFGKKGEEISLQYRVFNKTADLKKFWEDRIGVQFLEDQELWPGMSIEKETFHINRFLDAQAS</sequence>
<proteinExistence type="predicted"/>
<reference evidence="1 2" key="1">
    <citation type="submission" date="2023-08" db="EMBL/GenBank/DDBJ databases">
        <title>Draft genome sequence of Algoriphagus taiwanensis.</title>
        <authorList>
            <person name="Takatani N."/>
            <person name="Hosokawa M."/>
            <person name="Sawabe T."/>
        </authorList>
    </citation>
    <scope>NUCLEOTIDE SEQUENCE [LARGE SCALE GENOMIC DNA]</scope>
    <source>
        <strain evidence="1 2">JCM 19755</strain>
    </source>
</reference>
<evidence type="ECO:0000313" key="2">
    <source>
        <dbReference type="Proteomes" id="UP001307705"/>
    </source>
</evidence>
<dbReference type="Proteomes" id="UP001307705">
    <property type="component" value="Unassembled WGS sequence"/>
</dbReference>
<dbReference type="EMBL" id="BTPE01000001">
    <property type="protein sequence ID" value="GMQ31934.1"/>
    <property type="molecule type" value="Genomic_DNA"/>
</dbReference>
<organism evidence="1 2">
    <name type="scientific">Algoriphagus taiwanensis</name>
    <dbReference type="NCBI Taxonomy" id="1445656"/>
    <lineage>
        <taxon>Bacteria</taxon>
        <taxon>Pseudomonadati</taxon>
        <taxon>Bacteroidota</taxon>
        <taxon>Cytophagia</taxon>
        <taxon>Cytophagales</taxon>
        <taxon>Cyclobacteriaceae</taxon>
        <taxon>Algoriphagus</taxon>
    </lineage>
</organism>
<keyword evidence="2" id="KW-1185">Reference proteome</keyword>
<protein>
    <submittedName>
        <fullName evidence="1">Uncharacterized protein</fullName>
    </submittedName>
</protein>
<accession>A0ABQ6PVG8</accession>
<evidence type="ECO:0000313" key="1">
    <source>
        <dbReference type="EMBL" id="GMQ31934.1"/>
    </source>
</evidence>
<comment type="caution">
    <text evidence="1">The sequence shown here is derived from an EMBL/GenBank/DDBJ whole genome shotgun (WGS) entry which is preliminary data.</text>
</comment>
<name>A0ABQ6PVG8_9BACT</name>